<proteinExistence type="predicted"/>
<evidence type="ECO:0000313" key="1">
    <source>
        <dbReference type="EMBL" id="PRF54663.1"/>
    </source>
</evidence>
<dbReference type="AlphaFoldDB" id="A0A2S9MBP2"/>
<organism evidence="1 2">
    <name type="scientific">Burkholderia multivorans</name>
    <dbReference type="NCBI Taxonomy" id="87883"/>
    <lineage>
        <taxon>Bacteria</taxon>
        <taxon>Pseudomonadati</taxon>
        <taxon>Pseudomonadota</taxon>
        <taxon>Betaproteobacteria</taxon>
        <taxon>Burkholderiales</taxon>
        <taxon>Burkholderiaceae</taxon>
        <taxon>Burkholderia</taxon>
        <taxon>Burkholderia cepacia complex</taxon>
    </lineage>
</organism>
<comment type="caution">
    <text evidence="1">The sequence shown here is derived from an EMBL/GenBank/DDBJ whole genome shotgun (WGS) entry which is preliminary data.</text>
</comment>
<reference evidence="1 2" key="1">
    <citation type="submission" date="2018-03" db="EMBL/GenBank/DDBJ databases">
        <authorList>
            <person name="Keele B.F."/>
        </authorList>
    </citation>
    <scope>NUCLEOTIDE SEQUENCE [LARGE SCALE GENOMIC DNA]</scope>
    <source>
        <strain evidence="1 2">AU19729</strain>
    </source>
</reference>
<accession>A0A2S9MBP2</accession>
<dbReference type="EMBL" id="PVGH01000107">
    <property type="protein sequence ID" value="PRF54663.1"/>
    <property type="molecule type" value="Genomic_DNA"/>
</dbReference>
<name>A0A2S9MBP2_9BURK</name>
<gene>
    <name evidence="1" type="ORF">C6Q15_28280</name>
</gene>
<protein>
    <submittedName>
        <fullName evidence="1">Uncharacterized protein</fullName>
    </submittedName>
</protein>
<sequence length="90" mass="10251">MHREIVKQVSANLLDQVRKQINPQRLADEIRVQVRAELVSKIAGDVHRKLNQTDFVEEALRDAEQRINARIEKAIAAGVTLRIALTDREA</sequence>
<evidence type="ECO:0000313" key="2">
    <source>
        <dbReference type="Proteomes" id="UP000238982"/>
    </source>
</evidence>
<dbReference type="Proteomes" id="UP000238982">
    <property type="component" value="Unassembled WGS sequence"/>
</dbReference>